<sequence>MDFTRIALGNSVFEGENNAYLLEGDLTTLVDVGASTESVRSDLEAGLNSAGVAVTDIDRILLTHWHSDHCGLAGELQAESGADVFAHEMDASLIAGDDETAEALDELRDRRFSEWGIPPDKREVLLGVQSDFQGVAGDPVDVQTLADGDQIRAGDGELTVRHLPGHAAGHIAFAFETEDGGHSAFVGDVILPEYTPNIGGADLRVDEPLATYLESLDRLASHDLETAWPGHRDPIEDPAARIEVIRDHHYDRTRRVVETLQEHGPADAWTVSAHLFGELEHIHILHGPGEAYAHLDHLERVGAVEREDFEYRLVDTDPDVDALFPNTKY</sequence>
<organism evidence="2 3">
    <name type="scientific">Halobellus clavatus</name>
    <dbReference type="NCBI Taxonomy" id="660517"/>
    <lineage>
        <taxon>Archaea</taxon>
        <taxon>Methanobacteriati</taxon>
        <taxon>Methanobacteriota</taxon>
        <taxon>Stenosarchaea group</taxon>
        <taxon>Halobacteria</taxon>
        <taxon>Halobacteriales</taxon>
        <taxon>Haloferacaceae</taxon>
        <taxon>Halobellus</taxon>
    </lineage>
</organism>
<dbReference type="CDD" id="cd07725">
    <property type="entry name" value="TTHA1429-like_MBL-fold"/>
    <property type="match status" value="1"/>
</dbReference>
<dbReference type="STRING" id="660517.SAMN04487946_101220"/>
<dbReference type="PANTHER" id="PTHR23131:SF4">
    <property type="entry name" value="METALLO-BETA-LACTAMASE SUPERFAMILY POTEIN"/>
    <property type="match status" value="1"/>
</dbReference>
<dbReference type="SMART" id="SM00849">
    <property type="entry name" value="Lactamase_B"/>
    <property type="match status" value="1"/>
</dbReference>
<evidence type="ECO:0000313" key="3">
    <source>
        <dbReference type="Proteomes" id="UP000199170"/>
    </source>
</evidence>
<dbReference type="InterPro" id="IPR050662">
    <property type="entry name" value="Sec-metab_biosynth-thioest"/>
</dbReference>
<dbReference type="Gene3D" id="3.60.15.10">
    <property type="entry name" value="Ribonuclease Z/Hydroxyacylglutathione hydrolase-like"/>
    <property type="match status" value="1"/>
</dbReference>
<feature type="domain" description="Metallo-beta-lactamase" evidence="1">
    <location>
        <begin position="16"/>
        <end position="231"/>
    </location>
</feature>
<reference evidence="3" key="1">
    <citation type="submission" date="2016-10" db="EMBL/GenBank/DDBJ databases">
        <authorList>
            <person name="Varghese N."/>
            <person name="Submissions S."/>
        </authorList>
    </citation>
    <scope>NUCLEOTIDE SEQUENCE [LARGE SCALE GENOMIC DNA]</scope>
    <source>
        <strain evidence="3">CGMCC 1.10118</strain>
    </source>
</reference>
<name>A0A1H3CW27_9EURY</name>
<keyword evidence="3" id="KW-1185">Reference proteome</keyword>
<gene>
    <name evidence="2" type="ORF">SAMN04487946_101220</name>
</gene>
<dbReference type="Pfam" id="PF00753">
    <property type="entry name" value="Lactamase_B"/>
    <property type="match status" value="1"/>
</dbReference>
<dbReference type="EMBL" id="FNPB01000001">
    <property type="protein sequence ID" value="SDX58108.1"/>
    <property type="molecule type" value="Genomic_DNA"/>
</dbReference>
<dbReference type="InterPro" id="IPR001279">
    <property type="entry name" value="Metallo-B-lactamas"/>
</dbReference>
<dbReference type="RefSeq" id="WP_089764184.1">
    <property type="nucleotide sequence ID" value="NZ_FNPB01000001.1"/>
</dbReference>
<proteinExistence type="predicted"/>
<dbReference type="SUPFAM" id="SSF56281">
    <property type="entry name" value="Metallo-hydrolase/oxidoreductase"/>
    <property type="match status" value="1"/>
</dbReference>
<dbReference type="AlphaFoldDB" id="A0A1H3CW27"/>
<evidence type="ECO:0000313" key="2">
    <source>
        <dbReference type="EMBL" id="SDX58108.1"/>
    </source>
</evidence>
<protein>
    <submittedName>
        <fullName evidence="2">Glyoxylase, beta-lactamase superfamily II</fullName>
    </submittedName>
</protein>
<dbReference type="InterPro" id="IPR036388">
    <property type="entry name" value="WH-like_DNA-bd_sf"/>
</dbReference>
<dbReference type="Proteomes" id="UP000199170">
    <property type="component" value="Unassembled WGS sequence"/>
</dbReference>
<evidence type="ECO:0000259" key="1">
    <source>
        <dbReference type="SMART" id="SM00849"/>
    </source>
</evidence>
<accession>A0A1H3CW27</accession>
<dbReference type="InterPro" id="IPR036866">
    <property type="entry name" value="RibonucZ/Hydroxyglut_hydro"/>
</dbReference>
<dbReference type="OrthoDB" id="205181at2157"/>
<dbReference type="Gene3D" id="1.10.10.10">
    <property type="entry name" value="Winged helix-like DNA-binding domain superfamily/Winged helix DNA-binding domain"/>
    <property type="match status" value="1"/>
</dbReference>
<dbReference type="PANTHER" id="PTHR23131">
    <property type="entry name" value="ENDORIBONUCLEASE LACTB2"/>
    <property type="match status" value="1"/>
</dbReference>